<dbReference type="RefSeq" id="WP_012956178.1">
    <property type="nucleotide sequence ID" value="NC_013790.1"/>
</dbReference>
<organism evidence="1 2">
    <name type="scientific">Methanobrevibacter ruminantium (strain ATCC 35063 / DSM 1093 / JCM 13430 / OCM 146 / M1)</name>
    <name type="common">Methanobacterium ruminantium</name>
    <dbReference type="NCBI Taxonomy" id="634498"/>
    <lineage>
        <taxon>Archaea</taxon>
        <taxon>Methanobacteriati</taxon>
        <taxon>Methanobacteriota</taxon>
        <taxon>Methanomada group</taxon>
        <taxon>Methanobacteria</taxon>
        <taxon>Methanobacteriales</taxon>
        <taxon>Methanobacteriaceae</taxon>
        <taxon>Methanobrevibacter</taxon>
    </lineage>
</organism>
<gene>
    <name evidence="1" type="ordered locus">mru_1379</name>
</gene>
<dbReference type="GeneID" id="8771030"/>
<dbReference type="PANTHER" id="PTHR31223:SF70">
    <property type="entry name" value="LOG FAMILY PROTEIN YJL055W"/>
    <property type="match status" value="1"/>
</dbReference>
<dbReference type="InterPro" id="IPR031100">
    <property type="entry name" value="LOG_fam"/>
</dbReference>
<dbReference type="eggNOG" id="arCOG02431">
    <property type="taxonomic scope" value="Archaea"/>
</dbReference>
<dbReference type="HOGENOM" id="CLU_058336_4_0_2"/>
<dbReference type="SUPFAM" id="SSF102405">
    <property type="entry name" value="MCP/YpsA-like"/>
    <property type="match status" value="1"/>
</dbReference>
<dbReference type="EMBL" id="CP001719">
    <property type="protein sequence ID" value="ADC47229.1"/>
    <property type="molecule type" value="Genomic_DNA"/>
</dbReference>
<sequence length="179" mass="20356">MRICVYGAGSTQIKSKYTDEAYKLGEEIAKRGHDLVFGGGSTGIMGAVSKGAIDNHGKVLGIAPEWMEEFEGICKDCDEFIYTESMDERKKLFLENSDAFIIAPGGIGTLDEFYEVIVLKKLNRHDKKIVIFNMFNYYDHMLEMIDFMIEEGVIRAGRDKKTFKIADSIEKVFKILERE</sequence>
<dbReference type="PANTHER" id="PTHR31223">
    <property type="entry name" value="LOG FAMILY PROTEIN YJL055W"/>
    <property type="match status" value="1"/>
</dbReference>
<keyword evidence="2" id="KW-1185">Reference proteome</keyword>
<dbReference type="KEGG" id="mru:mru_1379"/>
<dbReference type="Proteomes" id="UP000008680">
    <property type="component" value="Chromosome"/>
</dbReference>
<dbReference type="GO" id="GO:0005829">
    <property type="term" value="C:cytosol"/>
    <property type="evidence" value="ECO:0007669"/>
    <property type="project" value="TreeGrafter"/>
</dbReference>
<accession>D3E3W8</accession>
<dbReference type="Pfam" id="PF03641">
    <property type="entry name" value="Lysine_decarbox"/>
    <property type="match status" value="1"/>
</dbReference>
<dbReference type="OrthoDB" id="145617at2157"/>
<evidence type="ECO:0000313" key="2">
    <source>
        <dbReference type="Proteomes" id="UP000008680"/>
    </source>
</evidence>
<dbReference type="Gene3D" id="3.40.50.450">
    <property type="match status" value="1"/>
</dbReference>
<proteinExistence type="predicted"/>
<dbReference type="AlphaFoldDB" id="D3E3W8"/>
<dbReference type="InterPro" id="IPR005269">
    <property type="entry name" value="LOG"/>
</dbReference>
<dbReference type="GO" id="GO:0009691">
    <property type="term" value="P:cytokinin biosynthetic process"/>
    <property type="evidence" value="ECO:0007669"/>
    <property type="project" value="InterPro"/>
</dbReference>
<dbReference type="STRING" id="634498.mru_1379"/>
<dbReference type="GO" id="GO:0016799">
    <property type="term" value="F:hydrolase activity, hydrolyzing N-glycosyl compounds"/>
    <property type="evidence" value="ECO:0007669"/>
    <property type="project" value="TreeGrafter"/>
</dbReference>
<evidence type="ECO:0008006" key="3">
    <source>
        <dbReference type="Google" id="ProtNLM"/>
    </source>
</evidence>
<dbReference type="NCBIfam" id="TIGR00730">
    <property type="entry name" value="Rossman fold protein, TIGR00730 family"/>
    <property type="match status" value="1"/>
</dbReference>
<evidence type="ECO:0000313" key="1">
    <source>
        <dbReference type="EMBL" id="ADC47229.1"/>
    </source>
</evidence>
<protein>
    <recommendedName>
        <fullName evidence="3">Cytokinin riboside 5'-monophosphate phosphoribohydrolase</fullName>
    </recommendedName>
</protein>
<reference evidence="1 2" key="1">
    <citation type="journal article" date="2010" name="PLoS ONE">
        <title>The genome sequence of the rumen methanogen Methanobrevibacter ruminantium reveals new possibilities for controlling ruminant methane emissions.</title>
        <authorList>
            <person name="Leahy S.C."/>
            <person name="Kelly W.J."/>
            <person name="Altermann E."/>
            <person name="Ronimus R.S."/>
            <person name="Yeoman C.J."/>
            <person name="Pacheco D.M."/>
            <person name="Li D."/>
            <person name="Kong Z."/>
            <person name="McTavish S."/>
            <person name="Sang C."/>
            <person name="Lambie S.C."/>
            <person name="Janssen P.H."/>
            <person name="Dey D."/>
            <person name="Attwood G.T."/>
        </authorList>
    </citation>
    <scope>NUCLEOTIDE SEQUENCE [LARGE SCALE GENOMIC DNA]</scope>
    <source>
        <strain evidence="2">ATCC 35063 / DSM 1093 / JCM 13430 / OCM 146 / M1</strain>
    </source>
</reference>
<name>D3E3W8_METRM</name>
<dbReference type="PATRIC" id="fig|634498.28.peg.1385"/>